<dbReference type="GO" id="GO:0009055">
    <property type="term" value="F:electron transfer activity"/>
    <property type="evidence" value="ECO:0007669"/>
    <property type="project" value="UniProtKB-UniRule"/>
</dbReference>
<evidence type="ECO:0000256" key="1">
    <source>
        <dbReference type="ARBA" id="ARBA00001917"/>
    </source>
</evidence>
<dbReference type="NCBIfam" id="TIGR01752">
    <property type="entry name" value="flav_long"/>
    <property type="match status" value="1"/>
</dbReference>
<dbReference type="SUPFAM" id="SSF52218">
    <property type="entry name" value="Flavoproteins"/>
    <property type="match status" value="1"/>
</dbReference>
<dbReference type="NCBIfam" id="NF006739">
    <property type="entry name" value="PRK09267.1-5"/>
    <property type="match status" value="1"/>
</dbReference>
<sequence>MNKIGMFFGTETGTTRLIAKKMQKKLGDDLCDKPVNVNRITPEDMLKYDALILGTPSYGIGEIPGLGASSGCFEPNWEEFLALLPANPDFSGKRIAFFGLGAQERYADRFASSLFALVEKFKGWGAEIVGDWPTDGYTYENSAAEVDGRFIGLIIDQRTQGMFTDERIDTWLGQIKPLLMEKLTAD</sequence>
<feature type="domain" description="Flavodoxin-like" evidence="8">
    <location>
        <begin position="4"/>
        <end position="176"/>
    </location>
</feature>
<evidence type="ECO:0000256" key="4">
    <source>
        <dbReference type="ARBA" id="ARBA00022630"/>
    </source>
</evidence>
<evidence type="ECO:0000256" key="5">
    <source>
        <dbReference type="ARBA" id="ARBA00022643"/>
    </source>
</evidence>
<gene>
    <name evidence="9" type="ORF">IPJ38_12025</name>
</gene>
<keyword evidence="5 7" id="KW-0288">FMN</keyword>
<dbReference type="AlphaFoldDB" id="A0A935KAF3"/>
<dbReference type="InterPro" id="IPR010086">
    <property type="entry name" value="Flavodoxin_lc"/>
</dbReference>
<evidence type="ECO:0000256" key="2">
    <source>
        <dbReference type="ARBA" id="ARBA00005267"/>
    </source>
</evidence>
<dbReference type="PROSITE" id="PS50902">
    <property type="entry name" value="FLAVODOXIN_LIKE"/>
    <property type="match status" value="1"/>
</dbReference>
<comment type="cofactor">
    <cofactor evidence="1 7">
        <name>FMN</name>
        <dbReference type="ChEBI" id="CHEBI:58210"/>
    </cofactor>
</comment>
<dbReference type="Pfam" id="PF00258">
    <property type="entry name" value="Flavodoxin_1"/>
    <property type="match status" value="1"/>
</dbReference>
<evidence type="ECO:0000313" key="10">
    <source>
        <dbReference type="Proteomes" id="UP000739411"/>
    </source>
</evidence>
<keyword evidence="6 7" id="KW-0249">Electron transport</keyword>
<dbReference type="InterPro" id="IPR008254">
    <property type="entry name" value="Flavodoxin/NO_synth"/>
</dbReference>
<comment type="caution">
    <text evidence="9">The sequence shown here is derived from an EMBL/GenBank/DDBJ whole genome shotgun (WGS) entry which is preliminary data.</text>
</comment>
<proteinExistence type="inferred from homology"/>
<dbReference type="PANTHER" id="PTHR42809">
    <property type="entry name" value="FLAVODOXIN 2"/>
    <property type="match status" value="1"/>
</dbReference>
<dbReference type="Gene3D" id="3.40.50.360">
    <property type="match status" value="1"/>
</dbReference>
<evidence type="ECO:0000313" key="9">
    <source>
        <dbReference type="EMBL" id="MBK7415725.1"/>
    </source>
</evidence>
<evidence type="ECO:0000256" key="7">
    <source>
        <dbReference type="PIRNR" id="PIRNR038996"/>
    </source>
</evidence>
<keyword evidence="3 7" id="KW-0813">Transport</keyword>
<evidence type="ECO:0000259" key="8">
    <source>
        <dbReference type="PROSITE" id="PS50902"/>
    </source>
</evidence>
<dbReference type="PIRSF" id="PIRSF038996">
    <property type="entry name" value="FldA"/>
    <property type="match status" value="1"/>
</dbReference>
<reference evidence="9 10" key="1">
    <citation type="submission" date="2020-10" db="EMBL/GenBank/DDBJ databases">
        <title>Connecting structure to function with the recovery of over 1000 high-quality activated sludge metagenome-assembled genomes encoding full-length rRNA genes using long-read sequencing.</title>
        <authorList>
            <person name="Singleton C.M."/>
            <person name="Petriglieri F."/>
            <person name="Kristensen J.M."/>
            <person name="Kirkegaard R.H."/>
            <person name="Michaelsen T.Y."/>
            <person name="Andersen M.H."/>
            <person name="Karst S.M."/>
            <person name="Dueholm M.S."/>
            <person name="Nielsen P.H."/>
            <person name="Albertsen M."/>
        </authorList>
    </citation>
    <scope>NUCLEOTIDE SEQUENCE [LARGE SCALE GENOMIC DNA]</scope>
    <source>
        <strain evidence="9">EsbW_18-Q3-R4-48_BATAC.463</strain>
    </source>
</reference>
<comment type="function">
    <text evidence="7">Low-potential electron donor to a number of redox enzymes.</text>
</comment>
<dbReference type="EMBL" id="JADJMS010000024">
    <property type="protein sequence ID" value="MBK7415725.1"/>
    <property type="molecule type" value="Genomic_DNA"/>
</dbReference>
<keyword evidence="4 7" id="KW-0285">Flavoprotein</keyword>
<dbReference type="InterPro" id="IPR029039">
    <property type="entry name" value="Flavoprotein-like_sf"/>
</dbReference>
<dbReference type="GO" id="GO:0010181">
    <property type="term" value="F:FMN binding"/>
    <property type="evidence" value="ECO:0007669"/>
    <property type="project" value="UniProtKB-UniRule"/>
</dbReference>
<organism evidence="9 10">
    <name type="scientific">Candidatus Dechloromonas phosphorivorans</name>
    <dbReference type="NCBI Taxonomy" id="2899244"/>
    <lineage>
        <taxon>Bacteria</taxon>
        <taxon>Pseudomonadati</taxon>
        <taxon>Pseudomonadota</taxon>
        <taxon>Betaproteobacteria</taxon>
        <taxon>Rhodocyclales</taxon>
        <taxon>Azonexaceae</taxon>
        <taxon>Dechloromonas</taxon>
    </lineage>
</organism>
<dbReference type="Proteomes" id="UP000739411">
    <property type="component" value="Unassembled WGS sequence"/>
</dbReference>
<dbReference type="InterPro" id="IPR050619">
    <property type="entry name" value="Flavodoxin"/>
</dbReference>
<protein>
    <recommendedName>
        <fullName evidence="7">Flavodoxin</fullName>
    </recommendedName>
</protein>
<evidence type="ECO:0000256" key="3">
    <source>
        <dbReference type="ARBA" id="ARBA00022448"/>
    </source>
</evidence>
<evidence type="ECO:0000256" key="6">
    <source>
        <dbReference type="ARBA" id="ARBA00022982"/>
    </source>
</evidence>
<dbReference type="PANTHER" id="PTHR42809:SF1">
    <property type="entry name" value="FLAVODOXIN 1"/>
    <property type="match status" value="1"/>
</dbReference>
<name>A0A935KAF3_9RHOO</name>
<comment type="similarity">
    <text evidence="2 7">Belongs to the flavodoxin family.</text>
</comment>
<accession>A0A935KAF3</accession>